<dbReference type="STRING" id="1227456.C450_06260"/>
<dbReference type="PATRIC" id="fig|1227456.3.peg.1258"/>
<feature type="compositionally biased region" description="Low complexity" evidence="1">
    <location>
        <begin position="88"/>
        <end position="106"/>
    </location>
</feature>
<protein>
    <recommendedName>
        <fullName evidence="4">ISH4 transposase</fullName>
    </recommendedName>
</protein>
<accession>M0NBE0</accession>
<sequence>MTLVRRDDGRVRFLVREDLQDADEDIAEYGDGSVILCTDGYTIYDDIEDKEGVDGHLAVTHSDTYVIGDAHTNTCENRHSFLFASGWRSSEASRSTTSRNTSASSD</sequence>
<proteinExistence type="predicted"/>
<name>M0NBE0_9EURY</name>
<evidence type="ECO:0000313" key="3">
    <source>
        <dbReference type="Proteomes" id="UP000011625"/>
    </source>
</evidence>
<reference evidence="2 3" key="1">
    <citation type="journal article" date="2014" name="PLoS Genet.">
        <title>Phylogenetically driven sequencing of extremely halophilic archaea reveals strategies for static and dynamic osmo-response.</title>
        <authorList>
            <person name="Becker E.A."/>
            <person name="Seitzer P.M."/>
            <person name="Tritt A."/>
            <person name="Larsen D."/>
            <person name="Krusor M."/>
            <person name="Yao A.I."/>
            <person name="Wu D."/>
            <person name="Madern D."/>
            <person name="Eisen J.A."/>
            <person name="Darling A.E."/>
            <person name="Facciotti M.T."/>
        </authorList>
    </citation>
    <scope>NUCLEOTIDE SEQUENCE [LARGE SCALE GENOMIC DNA]</scope>
    <source>
        <strain evidence="2 3">DSM 8989</strain>
    </source>
</reference>
<organism evidence="2 3">
    <name type="scientific">Halococcus salifodinae DSM 8989</name>
    <dbReference type="NCBI Taxonomy" id="1227456"/>
    <lineage>
        <taxon>Archaea</taxon>
        <taxon>Methanobacteriati</taxon>
        <taxon>Methanobacteriota</taxon>
        <taxon>Stenosarchaea group</taxon>
        <taxon>Halobacteria</taxon>
        <taxon>Halobacteriales</taxon>
        <taxon>Halococcaceae</taxon>
        <taxon>Halococcus</taxon>
    </lineage>
</organism>
<feature type="region of interest" description="Disordered" evidence="1">
    <location>
        <begin position="87"/>
        <end position="106"/>
    </location>
</feature>
<evidence type="ECO:0000256" key="1">
    <source>
        <dbReference type="SAM" id="MobiDB-lite"/>
    </source>
</evidence>
<gene>
    <name evidence="2" type="ORF">C450_06260</name>
</gene>
<evidence type="ECO:0008006" key="4">
    <source>
        <dbReference type="Google" id="ProtNLM"/>
    </source>
</evidence>
<dbReference type="Proteomes" id="UP000011625">
    <property type="component" value="Unassembled WGS sequence"/>
</dbReference>
<dbReference type="AlphaFoldDB" id="M0NBE0"/>
<evidence type="ECO:0000313" key="2">
    <source>
        <dbReference type="EMBL" id="EMA54409.1"/>
    </source>
</evidence>
<keyword evidence="3" id="KW-1185">Reference proteome</keyword>
<comment type="caution">
    <text evidence="2">The sequence shown here is derived from an EMBL/GenBank/DDBJ whole genome shotgun (WGS) entry which is preliminary data.</text>
</comment>
<dbReference type="EMBL" id="AOME01000028">
    <property type="protein sequence ID" value="EMA54409.1"/>
    <property type="molecule type" value="Genomic_DNA"/>
</dbReference>